<dbReference type="Proteomes" id="UP001449795">
    <property type="component" value="Chromosome"/>
</dbReference>
<dbReference type="Gene3D" id="1.10.760.10">
    <property type="entry name" value="Cytochrome c-like domain"/>
    <property type="match status" value="1"/>
</dbReference>
<keyword evidence="3 6" id="KW-0479">Metal-binding</keyword>
<dbReference type="InterPro" id="IPR036909">
    <property type="entry name" value="Cyt_c-like_dom_sf"/>
</dbReference>
<dbReference type="SUPFAM" id="SSF46626">
    <property type="entry name" value="Cytochrome c"/>
    <property type="match status" value="1"/>
</dbReference>
<evidence type="ECO:0000256" key="4">
    <source>
        <dbReference type="ARBA" id="ARBA00022982"/>
    </source>
</evidence>
<keyword evidence="5 6" id="KW-0408">Iron</keyword>
<evidence type="ECO:0000256" key="1">
    <source>
        <dbReference type="ARBA" id="ARBA00022448"/>
    </source>
</evidence>
<dbReference type="InterPro" id="IPR009056">
    <property type="entry name" value="Cyt_c-like_dom"/>
</dbReference>
<keyword evidence="2 6" id="KW-0349">Heme</keyword>
<dbReference type="EMBL" id="CP152276">
    <property type="protein sequence ID" value="XAE43442.1"/>
    <property type="molecule type" value="Genomic_DNA"/>
</dbReference>
<dbReference type="PROSITE" id="PS51007">
    <property type="entry name" value="CYTC"/>
    <property type="match status" value="1"/>
</dbReference>
<gene>
    <name evidence="8" type="ORF">AAC691_03010</name>
</gene>
<name>A0ABZ3D6N9_9PROT</name>
<reference evidence="8 9" key="1">
    <citation type="submission" date="2024-04" db="EMBL/GenBank/DDBJ databases">
        <title>Complete genome sequence of Nguyenibacter vanlangesis HBCM-1154, a strain capable of nitrogen fixation, IAA production, and phosphorus solubilization isolated from sugarcane soil.</title>
        <authorList>
            <person name="MY HANH P."/>
        </authorList>
    </citation>
    <scope>NUCLEOTIDE SEQUENCE [LARGE SCALE GENOMIC DNA]</scope>
    <source>
        <strain evidence="8 9">HBCM 1154</strain>
    </source>
</reference>
<evidence type="ECO:0000256" key="3">
    <source>
        <dbReference type="ARBA" id="ARBA00022723"/>
    </source>
</evidence>
<keyword evidence="4" id="KW-0249">Electron transport</keyword>
<dbReference type="PANTHER" id="PTHR11961">
    <property type="entry name" value="CYTOCHROME C"/>
    <property type="match status" value="1"/>
</dbReference>
<dbReference type="RefSeq" id="WP_342628898.1">
    <property type="nucleotide sequence ID" value="NZ_CP152276.1"/>
</dbReference>
<organism evidence="8 9">
    <name type="scientific">Nguyenibacter vanlangensis</name>
    <dbReference type="NCBI Taxonomy" id="1216886"/>
    <lineage>
        <taxon>Bacteria</taxon>
        <taxon>Pseudomonadati</taxon>
        <taxon>Pseudomonadota</taxon>
        <taxon>Alphaproteobacteria</taxon>
        <taxon>Acetobacterales</taxon>
        <taxon>Acetobacteraceae</taxon>
        <taxon>Nguyenibacter</taxon>
    </lineage>
</organism>
<accession>A0ABZ3D6N9</accession>
<sequence>MDSKNANRIGAAILVAVLAMAGSIGAGYLVVPSDIPAHALFVLPKPADGGQPGAAGPPGAESIAEAVTHADPKAGQALAARMCAMCHSFAKGGPAMIGPDLYGVAGSAVGDMPGYDFSPALAAHKAEHWTDDTLSAWLEAPARFAPGTRMAFPGVPEAGDRAAIIAFLHTLSDGGK</sequence>
<evidence type="ECO:0000313" key="9">
    <source>
        <dbReference type="Proteomes" id="UP001449795"/>
    </source>
</evidence>
<evidence type="ECO:0000256" key="5">
    <source>
        <dbReference type="ARBA" id="ARBA00023004"/>
    </source>
</evidence>
<dbReference type="PRINTS" id="PR00604">
    <property type="entry name" value="CYTCHRMECIAB"/>
</dbReference>
<keyword evidence="9" id="KW-1185">Reference proteome</keyword>
<dbReference type="Pfam" id="PF00034">
    <property type="entry name" value="Cytochrom_C"/>
    <property type="match status" value="1"/>
</dbReference>
<dbReference type="InterPro" id="IPR002327">
    <property type="entry name" value="Cyt_c_1A/1B"/>
</dbReference>
<proteinExistence type="predicted"/>
<evidence type="ECO:0000256" key="2">
    <source>
        <dbReference type="ARBA" id="ARBA00022617"/>
    </source>
</evidence>
<keyword evidence="1" id="KW-0813">Transport</keyword>
<feature type="domain" description="Cytochrome c" evidence="7">
    <location>
        <begin position="70"/>
        <end position="172"/>
    </location>
</feature>
<protein>
    <submittedName>
        <fullName evidence="8">C-type cytochrome</fullName>
    </submittedName>
</protein>
<evidence type="ECO:0000313" key="8">
    <source>
        <dbReference type="EMBL" id="XAE43442.1"/>
    </source>
</evidence>
<evidence type="ECO:0000256" key="6">
    <source>
        <dbReference type="PROSITE-ProRule" id="PRU00433"/>
    </source>
</evidence>
<evidence type="ECO:0000259" key="7">
    <source>
        <dbReference type="PROSITE" id="PS51007"/>
    </source>
</evidence>